<evidence type="ECO:0000313" key="3">
    <source>
        <dbReference type="Proteomes" id="UP001164929"/>
    </source>
</evidence>
<evidence type="ECO:0000256" key="1">
    <source>
        <dbReference type="SAM" id="SignalP"/>
    </source>
</evidence>
<dbReference type="EMBL" id="JAQIZT010000009">
    <property type="protein sequence ID" value="KAJ6985950.1"/>
    <property type="molecule type" value="Genomic_DNA"/>
</dbReference>
<organism evidence="2 3">
    <name type="scientific">Populus alba x Populus x berolinensis</name>
    <dbReference type="NCBI Taxonomy" id="444605"/>
    <lineage>
        <taxon>Eukaryota</taxon>
        <taxon>Viridiplantae</taxon>
        <taxon>Streptophyta</taxon>
        <taxon>Embryophyta</taxon>
        <taxon>Tracheophyta</taxon>
        <taxon>Spermatophyta</taxon>
        <taxon>Magnoliopsida</taxon>
        <taxon>eudicotyledons</taxon>
        <taxon>Gunneridae</taxon>
        <taxon>Pentapetalae</taxon>
        <taxon>rosids</taxon>
        <taxon>fabids</taxon>
        <taxon>Malpighiales</taxon>
        <taxon>Salicaceae</taxon>
        <taxon>Saliceae</taxon>
        <taxon>Populus</taxon>
    </lineage>
</organism>
<dbReference type="Proteomes" id="UP001164929">
    <property type="component" value="Chromosome 9"/>
</dbReference>
<keyword evidence="3" id="KW-1185">Reference proteome</keyword>
<evidence type="ECO:0008006" key="4">
    <source>
        <dbReference type="Google" id="ProtNLM"/>
    </source>
</evidence>
<sequence>MSMTGSLILVPAMLSSCSGQEVEWIADCGWRRNWCRKSKKGSNSLC</sequence>
<accession>A0AAD6MJK0</accession>
<name>A0AAD6MJK0_9ROSI</name>
<protein>
    <recommendedName>
        <fullName evidence="4">Lipoprotein</fullName>
    </recommendedName>
</protein>
<gene>
    <name evidence="2" type="ORF">NC653_023775</name>
</gene>
<reference evidence="2" key="1">
    <citation type="journal article" date="2023" name="Mol. Ecol. Resour.">
        <title>Chromosome-level genome assembly of a triploid poplar Populus alba 'Berolinensis'.</title>
        <authorList>
            <person name="Chen S."/>
            <person name="Yu Y."/>
            <person name="Wang X."/>
            <person name="Wang S."/>
            <person name="Zhang T."/>
            <person name="Zhou Y."/>
            <person name="He R."/>
            <person name="Meng N."/>
            <person name="Wang Y."/>
            <person name="Liu W."/>
            <person name="Liu Z."/>
            <person name="Liu J."/>
            <person name="Guo Q."/>
            <person name="Huang H."/>
            <person name="Sederoff R.R."/>
            <person name="Wang G."/>
            <person name="Qu G."/>
            <person name="Chen S."/>
        </authorList>
    </citation>
    <scope>NUCLEOTIDE SEQUENCE</scope>
    <source>
        <strain evidence="2">SC-2020</strain>
    </source>
</reference>
<feature type="signal peptide" evidence="1">
    <location>
        <begin position="1"/>
        <end position="19"/>
    </location>
</feature>
<proteinExistence type="predicted"/>
<keyword evidence="1" id="KW-0732">Signal</keyword>
<dbReference type="AlphaFoldDB" id="A0AAD6MJK0"/>
<comment type="caution">
    <text evidence="2">The sequence shown here is derived from an EMBL/GenBank/DDBJ whole genome shotgun (WGS) entry which is preliminary data.</text>
</comment>
<evidence type="ECO:0000313" key="2">
    <source>
        <dbReference type="EMBL" id="KAJ6985950.1"/>
    </source>
</evidence>
<feature type="chain" id="PRO_5042148094" description="Lipoprotein" evidence="1">
    <location>
        <begin position="20"/>
        <end position="46"/>
    </location>
</feature>